<feature type="compositionally biased region" description="Low complexity" evidence="1">
    <location>
        <begin position="100"/>
        <end position="117"/>
    </location>
</feature>
<dbReference type="AlphaFoldDB" id="F0ZX71"/>
<dbReference type="InterPro" id="IPR006553">
    <property type="entry name" value="Leu-rich_rpt_Cys-con_subtyp"/>
</dbReference>
<dbReference type="InParanoid" id="F0ZX71"/>
<organism evidence="2 3">
    <name type="scientific">Dictyostelium purpureum</name>
    <name type="common">Slime mold</name>
    <dbReference type="NCBI Taxonomy" id="5786"/>
    <lineage>
        <taxon>Eukaryota</taxon>
        <taxon>Amoebozoa</taxon>
        <taxon>Evosea</taxon>
        <taxon>Eumycetozoa</taxon>
        <taxon>Dictyostelia</taxon>
        <taxon>Dictyosteliales</taxon>
        <taxon>Dictyosteliaceae</taxon>
        <taxon>Dictyostelium</taxon>
    </lineage>
</organism>
<dbReference type="eggNOG" id="KOG1947">
    <property type="taxonomic scope" value="Eukaryota"/>
</dbReference>
<sequence length="470" mass="52714">MPPEREIQTLKQLCFQYLLRNHEKIPGKKVAQIYEISDIREEFIGMAKRKNLVDDHFFNIFGDIFIISNLFHSNSGFNNNINNNNSFNSGSENDDSMDLDTASSTTTGSTISSNISNDNNTINNIEKEIDINNDITSNINNINNNNNNNLIINNNNNNLINNSLPTIPRKISNHTNIDLSNIQSIDLSGLLRITDLSVHLISGYKHLKHLNLSFCTGISADFIKHLNKSIPLESLNLYFTNINDTTLQTITTTFPGLKRLLIGGCNLITETGIKSLLKMTSLTHLDVSHCRKLTNSAMKLISFPTLIYLNCSWCFDLQSGDGCYSKIAKNCPKLQTLHIASSAIGEAQLIKILSEAKRLTTLDISHCTNAISTLDSKVFKYLGNIQNLLIAGCQFKEPIIRKILDSSPNLKELDLSHQDSLTWSLIESILKDDALIKRLKVLNFSFSKFDKFEPDQLSKIDSLTVFLPSL</sequence>
<reference evidence="3" key="1">
    <citation type="journal article" date="2011" name="Genome Biol.">
        <title>Comparative genomics of the social amoebae Dictyostelium discoideum and Dictyostelium purpureum.</title>
        <authorList>
            <consortium name="US DOE Joint Genome Institute (JGI-PGF)"/>
            <person name="Sucgang R."/>
            <person name="Kuo A."/>
            <person name="Tian X."/>
            <person name="Salerno W."/>
            <person name="Parikh A."/>
            <person name="Feasley C.L."/>
            <person name="Dalin E."/>
            <person name="Tu H."/>
            <person name="Huang E."/>
            <person name="Barry K."/>
            <person name="Lindquist E."/>
            <person name="Shapiro H."/>
            <person name="Bruce D."/>
            <person name="Schmutz J."/>
            <person name="Salamov A."/>
            <person name="Fey P."/>
            <person name="Gaudet P."/>
            <person name="Anjard C."/>
            <person name="Babu M.M."/>
            <person name="Basu S."/>
            <person name="Bushmanova Y."/>
            <person name="van der Wel H."/>
            <person name="Katoh-Kurasawa M."/>
            <person name="Dinh C."/>
            <person name="Coutinho P.M."/>
            <person name="Saito T."/>
            <person name="Elias M."/>
            <person name="Schaap P."/>
            <person name="Kay R.R."/>
            <person name="Henrissat B."/>
            <person name="Eichinger L."/>
            <person name="Rivero F."/>
            <person name="Putnam N.H."/>
            <person name="West C.M."/>
            <person name="Loomis W.F."/>
            <person name="Chisholm R.L."/>
            <person name="Shaulsky G."/>
            <person name="Strassmann J.E."/>
            <person name="Queller D.C."/>
            <person name="Kuspa A."/>
            <person name="Grigoriev I.V."/>
        </authorList>
    </citation>
    <scope>NUCLEOTIDE SEQUENCE [LARGE SCALE GENOMIC DNA]</scope>
    <source>
        <strain evidence="3">QSDP1</strain>
    </source>
</reference>
<accession>F0ZX71</accession>
<gene>
    <name evidence="2" type="ORF">DICPUDRAFT_89641</name>
</gene>
<dbReference type="Proteomes" id="UP000001064">
    <property type="component" value="Unassembled WGS sequence"/>
</dbReference>
<dbReference type="RefSeq" id="XP_003292015.1">
    <property type="nucleotide sequence ID" value="XM_003291967.1"/>
</dbReference>
<evidence type="ECO:0000256" key="1">
    <source>
        <dbReference type="SAM" id="MobiDB-lite"/>
    </source>
</evidence>
<dbReference type="KEGG" id="dpp:DICPUDRAFT_89641"/>
<dbReference type="InterPro" id="IPR001611">
    <property type="entry name" value="Leu-rich_rpt"/>
</dbReference>
<dbReference type="InterPro" id="IPR032675">
    <property type="entry name" value="LRR_dom_sf"/>
</dbReference>
<dbReference type="VEuPathDB" id="AmoebaDB:DICPUDRAFT_89641"/>
<dbReference type="PANTHER" id="PTHR13318">
    <property type="entry name" value="PARTNER OF PAIRED, ISOFORM B-RELATED"/>
    <property type="match status" value="1"/>
</dbReference>
<dbReference type="OrthoDB" id="2585512at2759"/>
<feature type="region of interest" description="Disordered" evidence="1">
    <location>
        <begin position="88"/>
        <end position="117"/>
    </location>
</feature>
<proteinExistence type="predicted"/>
<dbReference type="GeneID" id="10505777"/>
<dbReference type="Gene3D" id="3.80.10.10">
    <property type="entry name" value="Ribonuclease Inhibitor"/>
    <property type="match status" value="2"/>
</dbReference>
<dbReference type="SMART" id="SM00367">
    <property type="entry name" value="LRR_CC"/>
    <property type="match status" value="6"/>
</dbReference>
<protein>
    <recommendedName>
        <fullName evidence="4">RNI-like protein</fullName>
    </recommendedName>
</protein>
<dbReference type="EMBL" id="GL871253">
    <property type="protein sequence ID" value="EGC31446.1"/>
    <property type="molecule type" value="Genomic_DNA"/>
</dbReference>
<dbReference type="STRING" id="5786.F0ZX71"/>
<dbReference type="SUPFAM" id="SSF52047">
    <property type="entry name" value="RNI-like"/>
    <property type="match status" value="1"/>
</dbReference>
<dbReference type="Pfam" id="PF13516">
    <property type="entry name" value="LRR_6"/>
    <property type="match status" value="2"/>
</dbReference>
<evidence type="ECO:0000313" key="2">
    <source>
        <dbReference type="EMBL" id="EGC31446.1"/>
    </source>
</evidence>
<evidence type="ECO:0000313" key="3">
    <source>
        <dbReference type="Proteomes" id="UP000001064"/>
    </source>
</evidence>
<keyword evidence="3" id="KW-1185">Reference proteome</keyword>
<name>F0ZX71_DICPU</name>
<evidence type="ECO:0008006" key="4">
    <source>
        <dbReference type="Google" id="ProtNLM"/>
    </source>
</evidence>
<dbReference type="OMA" id="AGCQFKE"/>